<dbReference type="InterPro" id="IPR004652">
    <property type="entry name" value="DusB-like"/>
</dbReference>
<dbReference type="PANTHER" id="PTHR45846:SF1">
    <property type="entry name" value="TRNA-DIHYDROURIDINE(47) SYNTHASE [NAD(P)(+)]-LIKE"/>
    <property type="match status" value="1"/>
</dbReference>
<accession>G9PCP9</accession>
<feature type="domain" description="DUS-like FMN-binding" evidence="8">
    <location>
        <begin position="37"/>
        <end position="372"/>
    </location>
</feature>
<dbReference type="Proteomes" id="UP000003822">
    <property type="component" value="Unassembled WGS sequence"/>
</dbReference>
<keyword evidence="2" id="KW-0285">Flavoprotein</keyword>
<keyword evidence="6" id="KW-0560">Oxidoreductase</keyword>
<keyword evidence="10" id="KW-1185">Reference proteome</keyword>
<dbReference type="InterPro" id="IPR035587">
    <property type="entry name" value="DUS-like_FMN-bd"/>
</dbReference>
<evidence type="ECO:0000259" key="8">
    <source>
        <dbReference type="Pfam" id="PF01207"/>
    </source>
</evidence>
<evidence type="ECO:0000256" key="1">
    <source>
        <dbReference type="ARBA" id="ARBA00001917"/>
    </source>
</evidence>
<comment type="cofactor">
    <cofactor evidence="1">
        <name>FMN</name>
        <dbReference type="ChEBI" id="CHEBI:58210"/>
    </cofactor>
</comment>
<feature type="region of interest" description="Disordered" evidence="7">
    <location>
        <begin position="372"/>
        <end position="406"/>
    </location>
</feature>
<keyword evidence="3" id="KW-0288">FMN</keyword>
<dbReference type="Gene3D" id="1.10.1200.80">
    <property type="entry name" value="Putative flavin oxidoreducatase, domain 2"/>
    <property type="match status" value="1"/>
</dbReference>
<dbReference type="InterPro" id="IPR024036">
    <property type="entry name" value="tRNA-dHydroUridine_Synthase_C"/>
</dbReference>
<gene>
    <name evidence="9" type="ORF">HMPREF0045_00178</name>
</gene>
<dbReference type="InterPro" id="IPR013785">
    <property type="entry name" value="Aldolase_TIM"/>
</dbReference>
<feature type="region of interest" description="Disordered" evidence="7">
    <location>
        <begin position="1"/>
        <end position="24"/>
    </location>
</feature>
<dbReference type="eggNOG" id="COG0042">
    <property type="taxonomic scope" value="Bacteria"/>
</dbReference>
<keyword evidence="4" id="KW-0819">tRNA processing</keyword>
<evidence type="ECO:0000256" key="6">
    <source>
        <dbReference type="ARBA" id="ARBA00023002"/>
    </source>
</evidence>
<dbReference type="PATRIC" id="fig|435830.3.peg.163"/>
<dbReference type="SUPFAM" id="SSF51395">
    <property type="entry name" value="FMN-linked oxidoreductases"/>
    <property type="match status" value="1"/>
</dbReference>
<dbReference type="GO" id="GO:0003723">
    <property type="term" value="F:RNA binding"/>
    <property type="evidence" value="ECO:0007669"/>
    <property type="project" value="TreeGrafter"/>
</dbReference>
<dbReference type="CDD" id="cd02801">
    <property type="entry name" value="DUS_like_FMN"/>
    <property type="match status" value="1"/>
</dbReference>
<dbReference type="GO" id="GO:0017150">
    <property type="term" value="F:tRNA dihydrouridine synthase activity"/>
    <property type="evidence" value="ECO:0007669"/>
    <property type="project" value="InterPro"/>
</dbReference>
<reference evidence="9 10" key="1">
    <citation type="submission" date="2011-10" db="EMBL/GenBank/DDBJ databases">
        <title>The Genome Sequence of Actinomyces graevenitzii C83.</title>
        <authorList>
            <consortium name="The Broad Institute Genome Sequencing Platform"/>
            <consortium name="The Broad Institute Genome Sequencing Center for Infectious Disease"/>
            <person name="Earl A."/>
            <person name="Ward D."/>
            <person name="Feldgarden M."/>
            <person name="Gevers D."/>
            <person name="Sibley C.D."/>
            <person name="Field T.R."/>
            <person name="Grinwis M."/>
            <person name="Eshaghurshan C.S."/>
            <person name="Surette M.G."/>
            <person name="Young S.K."/>
            <person name="Zeng Q."/>
            <person name="Gargeya S."/>
            <person name="Fitzgerald M."/>
            <person name="Haas B."/>
            <person name="Abouelleil A."/>
            <person name="Alvarado L."/>
            <person name="Arachchi H.M."/>
            <person name="Berlin A."/>
            <person name="Brown A."/>
            <person name="Chapman S.B."/>
            <person name="Chen Z."/>
            <person name="Dunbar C."/>
            <person name="Freedman E."/>
            <person name="Gearin G."/>
            <person name="Goldberg J."/>
            <person name="Griggs A."/>
            <person name="Gujja S."/>
            <person name="Heiman D."/>
            <person name="Howarth C."/>
            <person name="Larson L."/>
            <person name="Lui A."/>
            <person name="MacDonald P.J.P."/>
            <person name="Montmayeur A."/>
            <person name="Murphy C."/>
            <person name="Neiman D."/>
            <person name="Pearson M."/>
            <person name="Priest M."/>
            <person name="Roberts A."/>
            <person name="Saif S."/>
            <person name="Shea T."/>
            <person name="Shenoy N."/>
            <person name="Sisk P."/>
            <person name="Stolte C."/>
            <person name="Sykes S."/>
            <person name="Wortman J."/>
            <person name="Nusbaum C."/>
            <person name="Birren B."/>
        </authorList>
    </citation>
    <scope>NUCLEOTIDE SEQUENCE [LARGE SCALE GENOMIC DNA]</scope>
    <source>
        <strain evidence="9 10">C83</strain>
    </source>
</reference>
<protein>
    <recommendedName>
        <fullName evidence="8">DUS-like FMN-binding domain-containing protein</fullName>
    </recommendedName>
</protein>
<dbReference type="EMBL" id="ACRN01000001">
    <property type="protein sequence ID" value="EHM89513.1"/>
    <property type="molecule type" value="Genomic_DNA"/>
</dbReference>
<evidence type="ECO:0000256" key="4">
    <source>
        <dbReference type="ARBA" id="ARBA00022694"/>
    </source>
</evidence>
<comment type="caution">
    <text evidence="9">The sequence shown here is derived from an EMBL/GenBank/DDBJ whole genome shotgun (WGS) entry which is preliminary data.</text>
</comment>
<evidence type="ECO:0000313" key="10">
    <source>
        <dbReference type="Proteomes" id="UP000003822"/>
    </source>
</evidence>
<dbReference type="Pfam" id="PF01207">
    <property type="entry name" value="Dus"/>
    <property type="match status" value="1"/>
</dbReference>
<sequence length="428" mass="46194">MSVPQNLSATPSSPSETPSHQAQVKIGPHTLATPVELAPMAGVTNASFRRLCREFAESALPEQLRPASSGQIPYDGGLLAPAGLFVTEMVTTRALVERNPKTLQMVRTDPTERLRSIQLYGVDPNVTAQAVEILVRENLADHIDLNFGCPVPKVTRKGGGSALPWKRDLFKALVNAAVQAAKSASDKRDFEVPVTIKMRIGIDDDHITYLDSAREAEDAGVSAIALHARTAQQHYSGSAQWDYIGTLKQAVSVPVLGNGDIWVGDDAVNMLAATGADGVVVGRGCQGRPWLFADLVHALHGSSKRTHPDLAAVLEVIRRHADLLSDEIGPDRAIRDLRKHIGWYLKGYSVGGEARNALMRVSTREELEQRLSALDASAPYPGDAAERPRGRAGHAKRPHLPDGWLDSPYLTEAQARQLHLAESDVSGG</sequence>
<dbReference type="STRING" id="435830.HMPREF0045_00178"/>
<dbReference type="AlphaFoldDB" id="G9PCP9"/>
<evidence type="ECO:0000256" key="7">
    <source>
        <dbReference type="SAM" id="MobiDB-lite"/>
    </source>
</evidence>
<dbReference type="NCBIfam" id="TIGR00737">
    <property type="entry name" value="nifR3_yhdG"/>
    <property type="match status" value="1"/>
</dbReference>
<evidence type="ECO:0000256" key="5">
    <source>
        <dbReference type="ARBA" id="ARBA00022857"/>
    </source>
</evidence>
<dbReference type="HOGENOM" id="CLU_013299_0_0_11"/>
<feature type="compositionally biased region" description="Low complexity" evidence="7">
    <location>
        <begin position="8"/>
        <end position="19"/>
    </location>
</feature>
<evidence type="ECO:0000313" key="9">
    <source>
        <dbReference type="EMBL" id="EHM89513.1"/>
    </source>
</evidence>
<evidence type="ECO:0000256" key="2">
    <source>
        <dbReference type="ARBA" id="ARBA00022630"/>
    </source>
</evidence>
<dbReference type="PANTHER" id="PTHR45846">
    <property type="entry name" value="TRNA-DIHYDROURIDINE(47) SYNTHASE [NAD(P)(+)]-LIKE"/>
    <property type="match status" value="1"/>
</dbReference>
<dbReference type="InterPro" id="IPR018517">
    <property type="entry name" value="tRNA_hU_synthase_CS"/>
</dbReference>
<organism evidence="9 10">
    <name type="scientific">Actinomyces graevenitzii C83</name>
    <dbReference type="NCBI Taxonomy" id="435830"/>
    <lineage>
        <taxon>Bacteria</taxon>
        <taxon>Bacillati</taxon>
        <taxon>Actinomycetota</taxon>
        <taxon>Actinomycetes</taxon>
        <taxon>Actinomycetales</taxon>
        <taxon>Actinomycetaceae</taxon>
        <taxon>Actinomyces</taxon>
    </lineage>
</organism>
<dbReference type="GO" id="GO:0050660">
    <property type="term" value="F:flavin adenine dinucleotide binding"/>
    <property type="evidence" value="ECO:0007669"/>
    <property type="project" value="InterPro"/>
</dbReference>
<dbReference type="PROSITE" id="PS01136">
    <property type="entry name" value="UPF0034"/>
    <property type="match status" value="1"/>
</dbReference>
<evidence type="ECO:0000256" key="3">
    <source>
        <dbReference type="ARBA" id="ARBA00022643"/>
    </source>
</evidence>
<keyword evidence="5" id="KW-0521">NADP</keyword>
<dbReference type="Gene3D" id="3.20.20.70">
    <property type="entry name" value="Aldolase class I"/>
    <property type="match status" value="1"/>
</dbReference>
<name>G9PCP9_9ACTO</name>
<proteinExistence type="predicted"/>